<sequence>MLNVRPLKSDTRQLHTAGEPDSLKQSSHVTKQINRQTVKTSPERRRESASRAAKIYYLKYLAFNQKIMTCKEQQSDPYTAGRKGDNGNRERAQVSYLANKISQQLLQLFKGLKEAMLKEVKEGFMTMSR</sequence>
<dbReference type="EMBL" id="OX459939">
    <property type="protein sequence ID" value="CAI9169439.1"/>
    <property type="molecule type" value="Genomic_DNA"/>
</dbReference>
<evidence type="ECO:0000313" key="3">
    <source>
        <dbReference type="Proteomes" id="UP001176941"/>
    </source>
</evidence>
<proteinExistence type="predicted"/>
<gene>
    <name evidence="2" type="ORF">MRATA1EN1_LOCUS18401</name>
</gene>
<protein>
    <submittedName>
        <fullName evidence="2">Uncharacterized protein</fullName>
    </submittedName>
</protein>
<name>A0ABN8ZC25_RANTA</name>
<feature type="compositionally biased region" description="Polar residues" evidence="1">
    <location>
        <begin position="23"/>
        <end position="40"/>
    </location>
</feature>
<evidence type="ECO:0000313" key="2">
    <source>
        <dbReference type="EMBL" id="CAI9169439.1"/>
    </source>
</evidence>
<dbReference type="Proteomes" id="UP001176941">
    <property type="component" value="Chromosome 3"/>
</dbReference>
<reference evidence="2" key="1">
    <citation type="submission" date="2023-04" db="EMBL/GenBank/DDBJ databases">
        <authorList>
            <consortium name="ELIXIR-Norway"/>
        </authorList>
    </citation>
    <scope>NUCLEOTIDE SEQUENCE [LARGE SCALE GENOMIC DNA]</scope>
</reference>
<organism evidence="2 3">
    <name type="scientific">Rangifer tarandus platyrhynchus</name>
    <name type="common">Svalbard reindeer</name>
    <dbReference type="NCBI Taxonomy" id="3082113"/>
    <lineage>
        <taxon>Eukaryota</taxon>
        <taxon>Metazoa</taxon>
        <taxon>Chordata</taxon>
        <taxon>Craniata</taxon>
        <taxon>Vertebrata</taxon>
        <taxon>Euteleostomi</taxon>
        <taxon>Mammalia</taxon>
        <taxon>Eutheria</taxon>
        <taxon>Laurasiatheria</taxon>
        <taxon>Artiodactyla</taxon>
        <taxon>Ruminantia</taxon>
        <taxon>Pecora</taxon>
        <taxon>Cervidae</taxon>
        <taxon>Odocoileinae</taxon>
        <taxon>Rangifer</taxon>
    </lineage>
</organism>
<evidence type="ECO:0000256" key="1">
    <source>
        <dbReference type="SAM" id="MobiDB-lite"/>
    </source>
</evidence>
<feature type="region of interest" description="Disordered" evidence="1">
    <location>
        <begin position="1"/>
        <end position="49"/>
    </location>
</feature>
<keyword evidence="3" id="KW-1185">Reference proteome</keyword>
<accession>A0ABN8ZC25</accession>